<feature type="binding site" evidence="3">
    <location>
        <position position="36"/>
    </location>
    <ligand>
        <name>a divalent metal cation</name>
        <dbReference type="ChEBI" id="CHEBI:60240"/>
    </ligand>
</feature>
<dbReference type="InterPro" id="IPR013658">
    <property type="entry name" value="SGL"/>
</dbReference>
<dbReference type="GO" id="GO:0016787">
    <property type="term" value="F:hydrolase activity"/>
    <property type="evidence" value="ECO:0007669"/>
    <property type="project" value="UniProtKB-KW"/>
</dbReference>
<dbReference type="Pfam" id="PF08450">
    <property type="entry name" value="SGL"/>
    <property type="match status" value="1"/>
</dbReference>
<protein>
    <submittedName>
        <fullName evidence="5">Gluconolactonase</fullName>
    </submittedName>
</protein>
<comment type="caution">
    <text evidence="5">The sequence shown here is derived from an EMBL/GenBank/DDBJ whole genome shotgun (WGS) entry which is preliminary data.</text>
</comment>
<keyword evidence="1" id="KW-0378">Hydrolase</keyword>
<dbReference type="Gene3D" id="2.120.10.30">
    <property type="entry name" value="TolB, C-terminal domain"/>
    <property type="match status" value="1"/>
</dbReference>
<evidence type="ECO:0000256" key="3">
    <source>
        <dbReference type="PIRSR" id="PIRSR605511-2"/>
    </source>
</evidence>
<gene>
    <name evidence="5" type="ORF">A8950_3001</name>
</gene>
<feature type="binding site" evidence="3">
    <location>
        <position position="122"/>
    </location>
    <ligand>
        <name>substrate</name>
    </ligand>
</feature>
<evidence type="ECO:0000259" key="4">
    <source>
        <dbReference type="Pfam" id="PF08450"/>
    </source>
</evidence>
<dbReference type="OrthoDB" id="241638at2"/>
<keyword evidence="3" id="KW-0862">Zinc</keyword>
<organism evidence="5 6">
    <name type="scientific">Dongia mobilis</name>
    <dbReference type="NCBI Taxonomy" id="578943"/>
    <lineage>
        <taxon>Bacteria</taxon>
        <taxon>Pseudomonadati</taxon>
        <taxon>Pseudomonadota</taxon>
        <taxon>Alphaproteobacteria</taxon>
        <taxon>Rhodospirillales</taxon>
        <taxon>Dongiaceae</taxon>
        <taxon>Dongia</taxon>
    </lineage>
</organism>
<dbReference type="SUPFAM" id="SSF63829">
    <property type="entry name" value="Calcium-dependent phosphotriesterase"/>
    <property type="match status" value="1"/>
</dbReference>
<dbReference type="PANTHER" id="PTHR47572">
    <property type="entry name" value="LIPOPROTEIN-RELATED"/>
    <property type="match status" value="1"/>
</dbReference>
<dbReference type="PANTHER" id="PTHR47572:SF4">
    <property type="entry name" value="LACTONASE DRP35"/>
    <property type="match status" value="1"/>
</dbReference>
<keyword evidence="6" id="KW-1185">Reference proteome</keyword>
<evidence type="ECO:0000313" key="5">
    <source>
        <dbReference type="EMBL" id="TDQ80471.1"/>
    </source>
</evidence>
<sequence length="304" mass="33348">MSLVSDAYEYYDPRFRSLTVPIAKVEKLYDGCRWAEGPVWFGDGNFLVWSDVAENRMLRWVPGLGVGVFRAYSNNSNGNTRDRQGRLVTCEHLTRRVTRTEADGSITVIADRHAGKRLNSPNDVVVKSDGSVWFTDPSYGILSDYEGERAEPEQSGCHVFRVDPAGGISIVADDFVKPNGLAFSPDEKILYVADSGRSHDANGPHHIRAFEVGEGGKLAKSRVFAEIEPGVPDGFRVDTAGNVWTSAQDGVICLSPEGTRLGRIKLPEMVSNLTFGGEKRNRLFITATSSLYAVYVSANGAQRP</sequence>
<comment type="cofactor">
    <cofactor evidence="3">
        <name>Zn(2+)</name>
        <dbReference type="ChEBI" id="CHEBI:29105"/>
    </cofactor>
    <text evidence="3">Binds 1 divalent metal cation per subunit.</text>
</comment>
<dbReference type="GO" id="GO:0046872">
    <property type="term" value="F:metal ion binding"/>
    <property type="evidence" value="ECO:0007669"/>
    <property type="project" value="UniProtKB-KW"/>
</dbReference>
<reference evidence="5 6" key="1">
    <citation type="submission" date="2019-03" db="EMBL/GenBank/DDBJ databases">
        <title>Genomic Encyclopedia of Type Strains, Phase III (KMG-III): the genomes of soil and plant-associated and newly described type strains.</title>
        <authorList>
            <person name="Whitman W."/>
        </authorList>
    </citation>
    <scope>NUCLEOTIDE SEQUENCE [LARGE SCALE GENOMIC DNA]</scope>
    <source>
        <strain evidence="5 6">CGMCC 1.7660</strain>
    </source>
</reference>
<feature type="domain" description="SMP-30/Gluconolactonase/LRE-like region" evidence="4">
    <location>
        <begin position="34"/>
        <end position="288"/>
    </location>
</feature>
<dbReference type="AlphaFoldDB" id="A0A4V3DEA7"/>
<accession>A0A4V3DEA7</accession>
<dbReference type="InterPro" id="IPR051262">
    <property type="entry name" value="SMP-30/CGR1_Lactonase"/>
</dbReference>
<evidence type="ECO:0000256" key="2">
    <source>
        <dbReference type="PIRSR" id="PIRSR605511-1"/>
    </source>
</evidence>
<dbReference type="RefSeq" id="WP_133614463.1">
    <property type="nucleotide sequence ID" value="NZ_SNYW01000011.1"/>
</dbReference>
<dbReference type="Proteomes" id="UP000295783">
    <property type="component" value="Unassembled WGS sequence"/>
</dbReference>
<dbReference type="InterPro" id="IPR005511">
    <property type="entry name" value="SMP-30"/>
</dbReference>
<dbReference type="InterPro" id="IPR011042">
    <property type="entry name" value="6-blade_b-propeller_TolB-like"/>
</dbReference>
<feature type="binding site" evidence="3">
    <location>
        <position position="146"/>
    </location>
    <ligand>
        <name>substrate</name>
    </ligand>
</feature>
<dbReference type="PRINTS" id="PR01790">
    <property type="entry name" value="SMP30FAMILY"/>
</dbReference>
<feature type="binding site" evidence="3">
    <location>
        <position position="179"/>
    </location>
    <ligand>
        <name>a divalent metal cation</name>
        <dbReference type="ChEBI" id="CHEBI:60240"/>
    </ligand>
</feature>
<feature type="binding site" evidence="3">
    <location>
        <position position="233"/>
    </location>
    <ligand>
        <name>a divalent metal cation</name>
        <dbReference type="ChEBI" id="CHEBI:60240"/>
    </ligand>
</feature>
<proteinExistence type="predicted"/>
<name>A0A4V3DEA7_9PROT</name>
<evidence type="ECO:0000313" key="6">
    <source>
        <dbReference type="Proteomes" id="UP000295783"/>
    </source>
</evidence>
<keyword evidence="3" id="KW-0479">Metal-binding</keyword>
<feature type="active site" description="Proton donor/acceptor" evidence="2">
    <location>
        <position position="233"/>
    </location>
</feature>
<dbReference type="EMBL" id="SNYW01000011">
    <property type="protein sequence ID" value="TDQ80471.1"/>
    <property type="molecule type" value="Genomic_DNA"/>
</dbReference>
<evidence type="ECO:0000256" key="1">
    <source>
        <dbReference type="ARBA" id="ARBA00022801"/>
    </source>
</evidence>